<keyword evidence="3 6" id="KW-0634">PQQ</keyword>
<dbReference type="GO" id="GO:0016614">
    <property type="term" value="F:oxidoreductase activity, acting on CH-OH group of donors"/>
    <property type="evidence" value="ECO:0007669"/>
    <property type="project" value="InterPro"/>
</dbReference>
<feature type="disulfide bond" evidence="8">
    <location>
        <begin position="149"/>
        <end position="150"/>
    </location>
</feature>
<evidence type="ECO:0000313" key="13">
    <source>
        <dbReference type="Proteomes" id="UP000422569"/>
    </source>
</evidence>
<dbReference type="InterPro" id="IPR001479">
    <property type="entry name" value="Quinoprotein_DH_CS"/>
</dbReference>
<dbReference type="EMBL" id="CP044331">
    <property type="protein sequence ID" value="QGM96712.1"/>
    <property type="molecule type" value="Genomic_DNA"/>
</dbReference>
<dbReference type="GO" id="GO:0005509">
    <property type="term" value="F:calcium ion binding"/>
    <property type="evidence" value="ECO:0007669"/>
    <property type="project" value="InterPro"/>
</dbReference>
<keyword evidence="4 12" id="KW-0560">Oxidoreductase</keyword>
<dbReference type="NCBIfam" id="TIGR03075">
    <property type="entry name" value="PQQ_enz_alc_DH"/>
    <property type="match status" value="1"/>
</dbReference>
<evidence type="ECO:0000256" key="7">
    <source>
        <dbReference type="PIRSR" id="PIRSR617512-3"/>
    </source>
</evidence>
<dbReference type="Proteomes" id="UP000422569">
    <property type="component" value="Chromosome"/>
</dbReference>
<keyword evidence="8" id="KW-1015">Disulfide bond</keyword>
<evidence type="ECO:0000256" key="4">
    <source>
        <dbReference type="ARBA" id="ARBA00023002"/>
    </source>
</evidence>
<dbReference type="InterPro" id="IPR002372">
    <property type="entry name" value="PQQ_rpt_dom"/>
</dbReference>
<dbReference type="EC" id="1.1.2.-" evidence="12"/>
<feature type="active site" description="Proton acceptor" evidence="5">
    <location>
        <position position="351"/>
    </location>
</feature>
<dbReference type="KEGG" id="mpar:F7D14_03920"/>
<keyword evidence="13" id="KW-1185">Reference proteome</keyword>
<feature type="binding site" evidence="6">
    <location>
        <position position="207"/>
    </location>
    <ligand>
        <name>pyrroloquinoline quinone</name>
        <dbReference type="ChEBI" id="CHEBI:58442"/>
    </ligand>
</feature>
<name>A0A6B8M3L9_9HYPH</name>
<feature type="binding site" evidence="6">
    <location>
        <position position="155"/>
    </location>
    <ligand>
        <name>pyrroloquinoline quinone</name>
        <dbReference type="ChEBI" id="CHEBI:58442"/>
    </ligand>
</feature>
<dbReference type="SUPFAM" id="SSF50998">
    <property type="entry name" value="Quinoprotein alcohol dehydrogenase-like"/>
    <property type="match status" value="1"/>
</dbReference>
<organism evidence="12 13">
    <name type="scientific">Methylocystis parvus</name>
    <dbReference type="NCBI Taxonomy" id="134"/>
    <lineage>
        <taxon>Bacteria</taxon>
        <taxon>Pseudomonadati</taxon>
        <taxon>Pseudomonadota</taxon>
        <taxon>Alphaproteobacteria</taxon>
        <taxon>Hyphomicrobiales</taxon>
        <taxon>Methylocystaceae</taxon>
        <taxon>Methylocystis</taxon>
    </lineage>
</organism>
<dbReference type="AlphaFoldDB" id="A0A6B8M3L9"/>
<dbReference type="CDD" id="cd10278">
    <property type="entry name" value="PQQ_MDH"/>
    <property type="match status" value="1"/>
</dbReference>
<reference evidence="12 13" key="1">
    <citation type="submission" date="2019-09" db="EMBL/GenBank/DDBJ databases">
        <title>Isolation and complete genome sequencing of Methylocystis species.</title>
        <authorList>
            <person name="Rumah B.L."/>
            <person name="Stead C.E."/>
            <person name="Stevens B.C."/>
            <person name="Minton N.P."/>
            <person name="Grosse-Honebrink A."/>
            <person name="Zhang Y."/>
        </authorList>
    </citation>
    <scope>NUCLEOTIDE SEQUENCE [LARGE SCALE GENOMIC DNA]</scope>
    <source>
        <strain evidence="12 13">BRCS2</strain>
    </source>
</reference>
<evidence type="ECO:0000256" key="6">
    <source>
        <dbReference type="PIRSR" id="PIRSR617512-2"/>
    </source>
</evidence>
<accession>A0A6B8M3L9</accession>
<evidence type="ECO:0000256" key="5">
    <source>
        <dbReference type="PIRSR" id="PIRSR617512-1"/>
    </source>
</evidence>
<keyword evidence="10" id="KW-0732">Signal</keyword>
<feature type="binding site" evidence="7">
    <location>
        <position position="309"/>
    </location>
    <ligand>
        <name>Ca(2+)</name>
        <dbReference type="ChEBI" id="CHEBI:29108"/>
    </ligand>
</feature>
<evidence type="ECO:0000256" key="9">
    <source>
        <dbReference type="SAM" id="MobiDB-lite"/>
    </source>
</evidence>
<evidence type="ECO:0000259" key="11">
    <source>
        <dbReference type="Pfam" id="PF01011"/>
    </source>
</evidence>
<gene>
    <name evidence="12" type="ORF">F7D14_03920</name>
</gene>
<dbReference type="PANTHER" id="PTHR32303:SF4">
    <property type="entry name" value="QUINOPROTEIN GLUCOSE DEHYDROGENASE"/>
    <property type="match status" value="1"/>
</dbReference>
<proteinExistence type="inferred from homology"/>
<feature type="binding site" evidence="6">
    <location>
        <position position="75"/>
    </location>
    <ligand>
        <name>pyrroloquinoline quinone</name>
        <dbReference type="ChEBI" id="CHEBI:58442"/>
    </ligand>
</feature>
<comment type="cofactor">
    <cofactor evidence="6">
        <name>pyrroloquinoline quinone</name>
        <dbReference type="ChEBI" id="CHEBI:58442"/>
    </cofactor>
    <text evidence="6">Binds 1 PQQ group per subunit.</text>
</comment>
<feature type="domain" description="Pyrrolo-quinoline quinone repeat" evidence="11">
    <location>
        <begin position="34"/>
        <end position="395"/>
    </location>
</feature>
<dbReference type="InterPro" id="IPR017512">
    <property type="entry name" value="PQQ_MeOH/EtOH_DH"/>
</dbReference>
<keyword evidence="2 7" id="KW-0479">Metal-binding</keyword>
<evidence type="ECO:0000256" key="3">
    <source>
        <dbReference type="ARBA" id="ARBA00022891"/>
    </source>
</evidence>
<dbReference type="SMART" id="SM00564">
    <property type="entry name" value="PQQ"/>
    <property type="match status" value="5"/>
</dbReference>
<sequence>MNRLLMTASTAILAACAGAQADDLSIRLKDPKQWVSPTGDDANLRHSALKQITTENVGKLVIDWQFSTGVLRGHEGAPLVIHNVQIPEQTATDKNGKSFVTRKAFTTDVMYLHTPFPNTVYALDLKDPDHKIIWKYQPEQDAQVVAIMCCDSVNRGLAYGDGKIFLAQADTTLVAFDAGAGAIGGPKRNEPLWSVKNGDPSKGHTSTAAPHVFKDKVLVGIAGGEFGVRGHITAYDVKTGKLLWRGYSTGPDAETLIDPEKTTHLGKPVGKDSGINTWEGEQWRTGGGTTWGWYSYDPELNLVYYGSGNPSTWNPSQRPGDNRWSMTIWARDLDTGKVKWVYQMTPHDEWDYDGVNEMILADQTIGGVKRKALVHFDRNGFAYTLDRVSGELLVAEKFDPAVNWAAKVDMDKNSKTYGRPLVVDKYSTQHNGEDVNTEGVCPAALGVKDQQPASYDAATDLFLVPTNHVCMDYEPFRLSYTAGQPYVGATLEMFPADRDKGDMHTGAFIAWDAKAGKIVWSNKEAFSVWSGALSTDGGVTFYGTLEGYLKAVDTKTGKELFKHKTPSGVIGNVISYETSGKQYVAVLSGVGGWAGIGLAAGLSKSNEGLGAVGNYASLANYTALGGVLTVFSLPN</sequence>
<dbReference type="GO" id="GO:0030288">
    <property type="term" value="C:outer membrane-bounded periplasmic space"/>
    <property type="evidence" value="ECO:0007669"/>
    <property type="project" value="InterPro"/>
</dbReference>
<evidence type="ECO:0000256" key="8">
    <source>
        <dbReference type="PIRSR" id="PIRSR617512-4"/>
    </source>
</evidence>
<evidence type="ECO:0000256" key="1">
    <source>
        <dbReference type="ARBA" id="ARBA00008156"/>
    </source>
</evidence>
<feature type="signal peptide" evidence="10">
    <location>
        <begin position="1"/>
        <end position="21"/>
    </location>
</feature>
<dbReference type="PANTHER" id="PTHR32303">
    <property type="entry name" value="QUINOPROTEIN ALCOHOL DEHYDROGENASE (CYTOCHROME C)"/>
    <property type="match status" value="1"/>
</dbReference>
<dbReference type="InterPro" id="IPR011047">
    <property type="entry name" value="Quinoprotein_ADH-like_sf"/>
</dbReference>
<dbReference type="Pfam" id="PF01011">
    <property type="entry name" value="PQQ"/>
    <property type="match status" value="2"/>
</dbReference>
<dbReference type="InterPro" id="IPR018391">
    <property type="entry name" value="PQQ_b-propeller_rpt"/>
</dbReference>
<evidence type="ECO:0000313" key="12">
    <source>
        <dbReference type="EMBL" id="QGM96712.1"/>
    </source>
</evidence>
<feature type="chain" id="PRO_5025366133" evidence="10">
    <location>
        <begin position="22"/>
        <end position="635"/>
    </location>
</feature>
<keyword evidence="7" id="KW-0106">Calcium</keyword>
<dbReference type="PROSITE" id="PS51257">
    <property type="entry name" value="PROKAR_LIPOPROTEIN"/>
    <property type="match status" value="1"/>
</dbReference>
<evidence type="ECO:0000256" key="10">
    <source>
        <dbReference type="SAM" id="SignalP"/>
    </source>
</evidence>
<feature type="region of interest" description="Disordered" evidence="9">
    <location>
        <begin position="255"/>
        <end position="276"/>
    </location>
</feature>
<protein>
    <submittedName>
        <fullName evidence="12">PQQ-dependent dehydrogenase, methanol/ethanol family</fullName>
        <ecNumber evidence="12">1.1.2.-</ecNumber>
    </submittedName>
</protein>
<comment type="similarity">
    <text evidence="1">Belongs to the bacterial PQQ dehydrogenase family.</text>
</comment>
<dbReference type="RefSeq" id="WP_026016443.1">
    <property type="nucleotide sequence ID" value="NZ_CP044331.1"/>
</dbReference>
<evidence type="ECO:0000256" key="2">
    <source>
        <dbReference type="ARBA" id="ARBA00022723"/>
    </source>
</evidence>
<dbReference type="Gene3D" id="2.140.10.10">
    <property type="entry name" value="Quinoprotein alcohol dehydrogenase-like superfamily"/>
    <property type="match status" value="1"/>
</dbReference>
<dbReference type="PROSITE" id="PS00364">
    <property type="entry name" value="BACTERIAL_PQQ_2"/>
    <property type="match status" value="1"/>
</dbReference>
<feature type="binding site" evidence="7">
    <location>
        <position position="351"/>
    </location>
    <ligand>
        <name>Ca(2+)</name>
        <dbReference type="ChEBI" id="CHEBI:29108"/>
    </ligand>
</feature>
<feature type="binding site" evidence="7">
    <location>
        <position position="225"/>
    </location>
    <ligand>
        <name>Ca(2+)</name>
        <dbReference type="ChEBI" id="CHEBI:29108"/>
    </ligand>
</feature>
<dbReference type="GO" id="GO:0016020">
    <property type="term" value="C:membrane"/>
    <property type="evidence" value="ECO:0007669"/>
    <property type="project" value="InterPro"/>
</dbReference>
<feature type="domain" description="Pyrrolo-quinoline quinone repeat" evidence="11">
    <location>
        <begin position="530"/>
        <end position="584"/>
    </location>
</feature>
<feature type="binding site" evidence="6">
    <location>
        <position position="289"/>
    </location>
    <ligand>
        <name>pyrroloquinoline quinone</name>
        <dbReference type="ChEBI" id="CHEBI:58442"/>
    </ligand>
</feature>
<comment type="cofactor">
    <cofactor evidence="7">
        <name>Ca(2+)</name>
        <dbReference type="ChEBI" id="CHEBI:29108"/>
    </cofactor>
    <text evidence="7">Binds 1 Ca(2+) ion per subunit.</text>
</comment>